<sequence length="138" mass="15060">FFFSETRVLFKPVNHICNQLDWPRVGRCATCSSRPPPTPRHMSWDTARRIHAYCAPPFSSTAPPLVGALTAAVAGLQVLASLAAPQVLLRRPRPPPPLHVVCDHLAPPAFPAAIGPSAQYPRIQPLRRVLPPRGVVPM</sequence>
<proteinExistence type="predicted"/>
<evidence type="ECO:0000313" key="1">
    <source>
        <dbReference type="EMBL" id="JAP60030.1"/>
    </source>
</evidence>
<feature type="non-terminal residue" evidence="1">
    <location>
        <position position="1"/>
    </location>
</feature>
<dbReference type="AlphaFoldDB" id="A0A0V0J3F6"/>
<reference evidence="1" key="1">
    <citation type="submission" date="2016-01" db="EMBL/GenBank/DDBJ databases">
        <title>Reference transcriptome for the parasite Schistocephalus solidus: insights into the molecular evolution of parasitism.</title>
        <authorList>
            <person name="Hebert F.O."/>
            <person name="Grambauer S."/>
            <person name="Barber I."/>
            <person name="Landry C.R."/>
            <person name="Aubin-Horth N."/>
        </authorList>
    </citation>
    <scope>NUCLEOTIDE SEQUENCE</scope>
</reference>
<organism evidence="1">
    <name type="scientific">Schistocephalus solidus</name>
    <name type="common">Tapeworm</name>
    <dbReference type="NCBI Taxonomy" id="70667"/>
    <lineage>
        <taxon>Eukaryota</taxon>
        <taxon>Metazoa</taxon>
        <taxon>Spiralia</taxon>
        <taxon>Lophotrochozoa</taxon>
        <taxon>Platyhelminthes</taxon>
        <taxon>Cestoda</taxon>
        <taxon>Eucestoda</taxon>
        <taxon>Diphyllobothriidea</taxon>
        <taxon>Diphyllobothriidae</taxon>
        <taxon>Schistocephalus</taxon>
    </lineage>
</organism>
<name>A0A0V0J3F6_SCHSO</name>
<protein>
    <submittedName>
        <fullName evidence="1">Uncharacterized protein</fullName>
    </submittedName>
</protein>
<dbReference type="EMBL" id="GEEE01003195">
    <property type="protein sequence ID" value="JAP60030.1"/>
    <property type="molecule type" value="Transcribed_RNA"/>
</dbReference>
<gene>
    <name evidence="1" type="ORF">TR83864</name>
</gene>
<accession>A0A0V0J3F6</accession>